<gene>
    <name evidence="3" type="ORF">CVT26_001118</name>
</gene>
<keyword evidence="2" id="KW-0732">Signal</keyword>
<sequence length="249" mass="27343">MLAFIVLPFVGTLRASLPVLSTSDIGYHPFSDAFVPFRDQSLLASLKEDLDYIGVDTSLPTPLLLERTLHSIRLLEDNPQLSQEDRLEPLHSLLADALSVSVLCLKLNKINEMAGDEDANRTVIGTSYLLESDLHGLVDVVERSMAAGVPLAGERKQRFLRVVNIYRARIEESYIALGHPTQDLGNAQPSDSAELQQAGAEHNVTSKQQTGETKPLLAKILSTLLVYRVSQMGMVVMYLRVPLPSVVVA</sequence>
<reference evidence="3 4" key="1">
    <citation type="journal article" date="2018" name="Evol. Lett.">
        <title>Horizontal gene cluster transfer increased hallucinogenic mushroom diversity.</title>
        <authorList>
            <person name="Reynolds H.T."/>
            <person name="Vijayakumar V."/>
            <person name="Gluck-Thaler E."/>
            <person name="Korotkin H.B."/>
            <person name="Matheny P.B."/>
            <person name="Slot J.C."/>
        </authorList>
    </citation>
    <scope>NUCLEOTIDE SEQUENCE [LARGE SCALE GENOMIC DNA]</scope>
    <source>
        <strain evidence="3 4">SRW20</strain>
    </source>
</reference>
<feature type="compositionally biased region" description="Polar residues" evidence="1">
    <location>
        <begin position="183"/>
        <end position="195"/>
    </location>
</feature>
<feature type="signal peptide" evidence="2">
    <location>
        <begin position="1"/>
        <end position="15"/>
    </location>
</feature>
<organism evidence="3 4">
    <name type="scientific">Gymnopilus dilepis</name>
    <dbReference type="NCBI Taxonomy" id="231916"/>
    <lineage>
        <taxon>Eukaryota</taxon>
        <taxon>Fungi</taxon>
        <taxon>Dikarya</taxon>
        <taxon>Basidiomycota</taxon>
        <taxon>Agaricomycotina</taxon>
        <taxon>Agaricomycetes</taxon>
        <taxon>Agaricomycetidae</taxon>
        <taxon>Agaricales</taxon>
        <taxon>Agaricineae</taxon>
        <taxon>Hymenogastraceae</taxon>
        <taxon>Gymnopilus</taxon>
    </lineage>
</organism>
<name>A0A409W7H8_9AGAR</name>
<dbReference type="InParanoid" id="A0A409W7H8"/>
<keyword evidence="4" id="KW-1185">Reference proteome</keyword>
<evidence type="ECO:0000256" key="2">
    <source>
        <dbReference type="SAM" id="SignalP"/>
    </source>
</evidence>
<feature type="region of interest" description="Disordered" evidence="1">
    <location>
        <begin position="182"/>
        <end position="210"/>
    </location>
</feature>
<dbReference type="EMBL" id="NHYE01005339">
    <property type="protein sequence ID" value="PPQ74458.1"/>
    <property type="molecule type" value="Genomic_DNA"/>
</dbReference>
<evidence type="ECO:0000313" key="4">
    <source>
        <dbReference type="Proteomes" id="UP000284706"/>
    </source>
</evidence>
<evidence type="ECO:0000313" key="3">
    <source>
        <dbReference type="EMBL" id="PPQ74458.1"/>
    </source>
</evidence>
<dbReference type="AlphaFoldDB" id="A0A409W7H8"/>
<dbReference type="Proteomes" id="UP000284706">
    <property type="component" value="Unassembled WGS sequence"/>
</dbReference>
<evidence type="ECO:0000256" key="1">
    <source>
        <dbReference type="SAM" id="MobiDB-lite"/>
    </source>
</evidence>
<accession>A0A409W7H8</accession>
<protein>
    <submittedName>
        <fullName evidence="3">Uncharacterized protein</fullName>
    </submittedName>
</protein>
<comment type="caution">
    <text evidence="3">The sequence shown here is derived from an EMBL/GenBank/DDBJ whole genome shotgun (WGS) entry which is preliminary data.</text>
</comment>
<proteinExistence type="predicted"/>
<feature type="chain" id="PRO_5019094448" evidence="2">
    <location>
        <begin position="16"/>
        <end position="249"/>
    </location>
</feature>